<reference evidence="1" key="1">
    <citation type="submission" date="2021-06" db="EMBL/GenBank/DDBJ databases">
        <authorList>
            <person name="Kallberg Y."/>
            <person name="Tangrot J."/>
            <person name="Rosling A."/>
        </authorList>
    </citation>
    <scope>NUCLEOTIDE SEQUENCE</scope>
    <source>
        <strain evidence="1">FL966</strain>
    </source>
</reference>
<organism evidence="1 2">
    <name type="scientific">Cetraspora pellucida</name>
    <dbReference type="NCBI Taxonomy" id="1433469"/>
    <lineage>
        <taxon>Eukaryota</taxon>
        <taxon>Fungi</taxon>
        <taxon>Fungi incertae sedis</taxon>
        <taxon>Mucoromycota</taxon>
        <taxon>Glomeromycotina</taxon>
        <taxon>Glomeromycetes</taxon>
        <taxon>Diversisporales</taxon>
        <taxon>Gigasporaceae</taxon>
        <taxon>Cetraspora</taxon>
    </lineage>
</organism>
<evidence type="ECO:0000313" key="2">
    <source>
        <dbReference type="Proteomes" id="UP000789759"/>
    </source>
</evidence>
<comment type="caution">
    <text evidence="1">The sequence shown here is derived from an EMBL/GenBank/DDBJ whole genome shotgun (WGS) entry which is preliminary data.</text>
</comment>
<sequence>MTQAESKSCFLGMIDASVRFGLLNNGMPKTYLTTNYNFGRIWDSLRAHYQQYGLAPKIHKLSKHVSNFAILFTTVLHMLKFIKNYANQHGRSLRDNTREIIYLPACESKHSLFRLYENIEDSEDYKISLSNMRFGAKYWHKDEVEQKIQEWNDHYNWAQLESCIIKSKSALKSLTSFSHPGKPNSLDIETHVS</sequence>
<evidence type="ECO:0000313" key="1">
    <source>
        <dbReference type="EMBL" id="CAG8614424.1"/>
    </source>
</evidence>
<dbReference type="Proteomes" id="UP000789759">
    <property type="component" value="Unassembled WGS sequence"/>
</dbReference>
<name>A0A9N9CWB5_9GLOM</name>
<keyword evidence="2" id="KW-1185">Reference proteome</keyword>
<dbReference type="AlphaFoldDB" id="A0A9N9CWB5"/>
<proteinExistence type="predicted"/>
<protein>
    <submittedName>
        <fullName evidence="1">6250_t:CDS:1</fullName>
    </submittedName>
</protein>
<accession>A0A9N9CWB5</accession>
<dbReference type="EMBL" id="CAJVQA010005157">
    <property type="protein sequence ID" value="CAG8614424.1"/>
    <property type="molecule type" value="Genomic_DNA"/>
</dbReference>
<gene>
    <name evidence="1" type="ORF">CPELLU_LOCUS7610</name>
</gene>